<reference evidence="2" key="1">
    <citation type="journal article" date="2015" name="Front. Microbiol.">
        <title>Combining genomic sequencing methods to explore viral diversity and reveal potential virus-host interactions.</title>
        <authorList>
            <person name="Chow C.E."/>
            <person name="Winget D.M."/>
            <person name="White R.A.III."/>
            <person name="Hallam S.J."/>
            <person name="Suttle C.A."/>
        </authorList>
    </citation>
    <scope>NUCLEOTIDE SEQUENCE</scope>
    <source>
        <strain evidence="2">Anoxic3_1</strain>
    </source>
</reference>
<proteinExistence type="predicted"/>
<feature type="compositionally biased region" description="Basic residues" evidence="1">
    <location>
        <begin position="10"/>
        <end position="19"/>
    </location>
</feature>
<sequence>MLSQKLGHPPCRKLRRSASSHRMVATRDHNKLRVDAIAVERGNGVLGPRARNHSVANADLYQNLDRFGEVVDPVERRPLIERDLVKRRPLKWIGHAWITKPWDRSWPVLLFVPILNLDHRRA</sequence>
<evidence type="ECO:0000313" key="2">
    <source>
        <dbReference type="EMBL" id="AKH45880.1"/>
    </source>
</evidence>
<accession>A0A0F7L1X7</accession>
<reference evidence="2" key="2">
    <citation type="submission" date="2015-03" db="EMBL/GenBank/DDBJ databases">
        <authorList>
            <person name="Chow C.-E.T."/>
            <person name="Winget D.M."/>
            <person name="White R.A.III."/>
            <person name="Hallam S.J."/>
            <person name="Suttle C.A."/>
        </authorList>
    </citation>
    <scope>NUCLEOTIDE SEQUENCE</scope>
    <source>
        <strain evidence="2">Anoxic3_1</strain>
    </source>
</reference>
<feature type="region of interest" description="Disordered" evidence="1">
    <location>
        <begin position="1"/>
        <end position="20"/>
    </location>
</feature>
<name>A0A0F7L1X7_9VIRU</name>
<organism evidence="2">
    <name type="scientific">uncultured marine virus</name>
    <dbReference type="NCBI Taxonomy" id="186617"/>
    <lineage>
        <taxon>Viruses</taxon>
        <taxon>environmental samples</taxon>
    </lineage>
</organism>
<evidence type="ECO:0000256" key="1">
    <source>
        <dbReference type="SAM" id="MobiDB-lite"/>
    </source>
</evidence>
<dbReference type="EMBL" id="KR029577">
    <property type="protein sequence ID" value="AKH45880.1"/>
    <property type="molecule type" value="Genomic_DNA"/>
</dbReference>
<protein>
    <submittedName>
        <fullName evidence="2">Uncharacterized protein</fullName>
    </submittedName>
</protein>